<organism evidence="3">
    <name type="scientific">Mesocestoides corti</name>
    <name type="common">Flatworm</name>
    <dbReference type="NCBI Taxonomy" id="53468"/>
    <lineage>
        <taxon>Eukaryota</taxon>
        <taxon>Metazoa</taxon>
        <taxon>Spiralia</taxon>
        <taxon>Lophotrochozoa</taxon>
        <taxon>Platyhelminthes</taxon>
        <taxon>Cestoda</taxon>
        <taxon>Eucestoda</taxon>
        <taxon>Cyclophyllidea</taxon>
        <taxon>Mesocestoididae</taxon>
        <taxon>Mesocestoides</taxon>
    </lineage>
</organism>
<gene>
    <name evidence="1" type="ORF">MCOS_LOCUS4798</name>
</gene>
<evidence type="ECO:0000313" key="2">
    <source>
        <dbReference type="Proteomes" id="UP000267029"/>
    </source>
</evidence>
<sequence length="175" mass="19964">MSQTPGNPFFKYLDNAPVALKGFDRTMVVSFQNVLLLILSAVSTISHTPTDVVAVNGSGFPVSWTLGRNHLQFDLDVIFDISHHSRQHVDWHQRPAISPRLLQKPPNSNDSLEYSFSPAPFIHHHHNHHHQQQKQRHSSKLSCMKLLCLVKNRQLHLPNTHALLQSMLGRHLMKS</sequence>
<keyword evidence="2" id="KW-1185">Reference proteome</keyword>
<name>A0A0R3UCZ9_MESCO</name>
<dbReference type="AlphaFoldDB" id="A0A0R3UCZ9"/>
<dbReference type="Proteomes" id="UP000267029">
    <property type="component" value="Unassembled WGS sequence"/>
</dbReference>
<evidence type="ECO:0000313" key="1">
    <source>
        <dbReference type="EMBL" id="VDD78795.1"/>
    </source>
</evidence>
<accession>A0A0R3UCZ9</accession>
<dbReference type="EMBL" id="UXSR01002332">
    <property type="protein sequence ID" value="VDD78795.1"/>
    <property type="molecule type" value="Genomic_DNA"/>
</dbReference>
<evidence type="ECO:0000313" key="3">
    <source>
        <dbReference type="WBParaSite" id="MCU_013880-RA"/>
    </source>
</evidence>
<reference evidence="3" key="2">
    <citation type="submission" date="2019-11" db="UniProtKB">
        <authorList>
            <consortium name="WormBaseParasite"/>
        </authorList>
    </citation>
    <scope>IDENTIFICATION</scope>
</reference>
<reference evidence="1 2" key="1">
    <citation type="submission" date="2018-10" db="EMBL/GenBank/DDBJ databases">
        <authorList>
            <consortium name="Pathogen Informatics"/>
        </authorList>
    </citation>
    <scope>NUCLEOTIDE SEQUENCE [LARGE SCALE GENOMIC DNA]</scope>
</reference>
<dbReference type="WBParaSite" id="MCU_013880-RA">
    <property type="protein sequence ID" value="MCU_013880-RA"/>
    <property type="gene ID" value="MCU_013880"/>
</dbReference>
<proteinExistence type="predicted"/>
<protein>
    <submittedName>
        <fullName evidence="3">Secreted protein</fullName>
    </submittedName>
</protein>